<gene>
    <name evidence="3" type="ORF">SETIT_5G166400v2</name>
</gene>
<evidence type="ECO:0000256" key="2">
    <source>
        <dbReference type="SAM" id="Phobius"/>
    </source>
</evidence>
<feature type="region of interest" description="Disordered" evidence="1">
    <location>
        <begin position="68"/>
        <end position="96"/>
    </location>
</feature>
<sequence length="157" mass="17195">MWGLVDSWCHRSCRLCTGRPILLGPAPMEGSKQKSESYILHSFCVPSNHLPSFSTPEATLHLALSLPPSHTHKHKGDIRSFTSSRSPRRRGPRLKPMGSGSCCCVGCHGGEDDSGGDAAGGLDPKGFLLAMMIALVLFMLCHVRPPRRNSYVVYRCY</sequence>
<reference evidence="3" key="2">
    <citation type="submission" date="2015-07" db="EMBL/GenBank/DDBJ databases">
        <authorList>
            <person name="Noorani M."/>
        </authorList>
    </citation>
    <scope>NUCLEOTIDE SEQUENCE</scope>
    <source>
        <strain evidence="3">Yugu1</strain>
    </source>
</reference>
<evidence type="ECO:0000313" key="3">
    <source>
        <dbReference type="EMBL" id="RCV25436.1"/>
    </source>
</evidence>
<organism evidence="3">
    <name type="scientific">Setaria italica</name>
    <name type="common">Foxtail millet</name>
    <name type="synonym">Panicum italicum</name>
    <dbReference type="NCBI Taxonomy" id="4555"/>
    <lineage>
        <taxon>Eukaryota</taxon>
        <taxon>Viridiplantae</taxon>
        <taxon>Streptophyta</taxon>
        <taxon>Embryophyta</taxon>
        <taxon>Tracheophyta</taxon>
        <taxon>Spermatophyta</taxon>
        <taxon>Magnoliopsida</taxon>
        <taxon>Liliopsida</taxon>
        <taxon>Poales</taxon>
        <taxon>Poaceae</taxon>
        <taxon>PACMAD clade</taxon>
        <taxon>Panicoideae</taxon>
        <taxon>Panicodae</taxon>
        <taxon>Paniceae</taxon>
        <taxon>Cenchrinae</taxon>
        <taxon>Setaria</taxon>
    </lineage>
</organism>
<evidence type="ECO:0000256" key="1">
    <source>
        <dbReference type="SAM" id="MobiDB-lite"/>
    </source>
</evidence>
<dbReference type="EMBL" id="CM003532">
    <property type="protein sequence ID" value="RCV25436.1"/>
    <property type="molecule type" value="Genomic_DNA"/>
</dbReference>
<dbReference type="OrthoDB" id="691607at2759"/>
<accession>A0A368R5F9</accession>
<keyword evidence="2" id="KW-0812">Transmembrane</keyword>
<reference evidence="3" key="1">
    <citation type="journal article" date="2012" name="Nat. Biotechnol.">
        <title>Reference genome sequence of the model plant Setaria.</title>
        <authorList>
            <person name="Bennetzen J.L."/>
            <person name="Schmutz J."/>
            <person name="Wang H."/>
            <person name="Percifield R."/>
            <person name="Hawkins J."/>
            <person name="Pontaroli A.C."/>
            <person name="Estep M."/>
            <person name="Feng L."/>
            <person name="Vaughn J.N."/>
            <person name="Grimwood J."/>
            <person name="Jenkins J."/>
            <person name="Barry K."/>
            <person name="Lindquist E."/>
            <person name="Hellsten U."/>
            <person name="Deshpande S."/>
            <person name="Wang X."/>
            <person name="Wu X."/>
            <person name="Mitros T."/>
            <person name="Triplett J."/>
            <person name="Yang X."/>
            <person name="Ye C.Y."/>
            <person name="Mauro-Herrera M."/>
            <person name="Wang L."/>
            <person name="Li P."/>
            <person name="Sharma M."/>
            <person name="Sharma R."/>
            <person name="Ronald P.C."/>
            <person name="Panaud O."/>
            <person name="Kellogg E.A."/>
            <person name="Brutnell T.P."/>
            <person name="Doust A.N."/>
            <person name="Tuskan G.A."/>
            <person name="Rokhsar D."/>
            <person name="Devos K.M."/>
        </authorList>
    </citation>
    <scope>NUCLEOTIDE SEQUENCE [LARGE SCALE GENOMIC DNA]</scope>
    <source>
        <strain evidence="3">Yugu1</strain>
    </source>
</reference>
<dbReference type="AlphaFoldDB" id="A0A368R5F9"/>
<keyword evidence="2" id="KW-1133">Transmembrane helix</keyword>
<name>A0A368R5F9_SETIT</name>
<feature type="transmembrane region" description="Helical" evidence="2">
    <location>
        <begin position="126"/>
        <end position="143"/>
    </location>
</feature>
<keyword evidence="2" id="KW-0472">Membrane</keyword>
<proteinExistence type="predicted"/>
<protein>
    <submittedName>
        <fullName evidence="3">Uncharacterized protein</fullName>
    </submittedName>
</protein>